<dbReference type="AlphaFoldDB" id="A0A0M3HJK4"/>
<dbReference type="WBParaSite" id="ALUE_0000169901-mRNA-1">
    <property type="protein sequence ID" value="ALUE_0000169901-mRNA-1"/>
    <property type="gene ID" value="ALUE_0000169901"/>
</dbReference>
<name>A0A0M3HJK4_ASCLU</name>
<protein>
    <submittedName>
        <fullName evidence="2">MSP domain-containing protein</fullName>
    </submittedName>
</protein>
<dbReference type="Proteomes" id="UP000036681">
    <property type="component" value="Unplaced"/>
</dbReference>
<evidence type="ECO:0000313" key="1">
    <source>
        <dbReference type="Proteomes" id="UP000036681"/>
    </source>
</evidence>
<proteinExistence type="predicted"/>
<organism evidence="1 2">
    <name type="scientific">Ascaris lumbricoides</name>
    <name type="common">Giant roundworm</name>
    <dbReference type="NCBI Taxonomy" id="6252"/>
    <lineage>
        <taxon>Eukaryota</taxon>
        <taxon>Metazoa</taxon>
        <taxon>Ecdysozoa</taxon>
        <taxon>Nematoda</taxon>
        <taxon>Chromadorea</taxon>
        <taxon>Rhabditida</taxon>
        <taxon>Spirurina</taxon>
        <taxon>Ascaridomorpha</taxon>
        <taxon>Ascaridoidea</taxon>
        <taxon>Ascarididae</taxon>
        <taxon>Ascaris</taxon>
    </lineage>
</organism>
<keyword evidence="1" id="KW-1185">Reference proteome</keyword>
<evidence type="ECO:0000313" key="2">
    <source>
        <dbReference type="WBParaSite" id="ALUE_0000169901-mRNA-1"/>
    </source>
</evidence>
<reference evidence="2" key="1">
    <citation type="submission" date="2017-02" db="UniProtKB">
        <authorList>
            <consortium name="WormBaseParasite"/>
        </authorList>
    </citation>
    <scope>IDENTIFICATION</scope>
</reference>
<sequence>LVSIQALVSIQVYKYKHIQHKNLTFLFSNTSYAKIFAGVGLPPSQQKILSGMSFSFSPQYHVPALIPSFEIPDCMKVDYVAKLTVGRSQNENPNSITYISMCFKSSRLYQFICTNFIHRMVARE</sequence>
<accession>A0A0M3HJK4</accession>